<evidence type="ECO:0000313" key="1">
    <source>
        <dbReference type="EMBL" id="SIO54279.1"/>
    </source>
</evidence>
<dbReference type="AlphaFoldDB" id="A0A1N6KCG5"/>
<accession>A0A1N6KCG5</accession>
<protein>
    <submittedName>
        <fullName evidence="1">Uncharacterized protein</fullName>
    </submittedName>
</protein>
<gene>
    <name evidence="1" type="ORF">SAMN05444168_6789</name>
</gene>
<sequence length="43" mass="5030">MSTSITLLANGYLEIVCTDPWLEPLRRHYIIRRTVDYGSICMQ</sequence>
<dbReference type="Proteomes" id="UP000184693">
    <property type="component" value="Unassembled WGS sequence"/>
</dbReference>
<dbReference type="RefSeq" id="WP_302050878.1">
    <property type="nucleotide sequence ID" value="NZ_FSRM01000002.1"/>
</dbReference>
<proteinExistence type="predicted"/>
<name>A0A1N6KCG5_9BURK</name>
<organism evidence="1 2">
    <name type="scientific">Paraburkholderia phenazinium</name>
    <dbReference type="NCBI Taxonomy" id="60549"/>
    <lineage>
        <taxon>Bacteria</taxon>
        <taxon>Pseudomonadati</taxon>
        <taxon>Pseudomonadota</taxon>
        <taxon>Betaproteobacteria</taxon>
        <taxon>Burkholderiales</taxon>
        <taxon>Burkholderiaceae</taxon>
        <taxon>Paraburkholderia</taxon>
    </lineage>
</organism>
<dbReference type="EMBL" id="FSRM01000002">
    <property type="protein sequence ID" value="SIO54279.1"/>
    <property type="molecule type" value="Genomic_DNA"/>
</dbReference>
<reference evidence="1 2" key="1">
    <citation type="submission" date="2016-11" db="EMBL/GenBank/DDBJ databases">
        <authorList>
            <person name="Jaros S."/>
            <person name="Januszkiewicz K."/>
            <person name="Wedrychowicz H."/>
        </authorList>
    </citation>
    <scope>NUCLEOTIDE SEQUENCE [LARGE SCALE GENOMIC DNA]</scope>
    <source>
        <strain evidence="1 2">GAS86</strain>
    </source>
</reference>
<evidence type="ECO:0000313" key="2">
    <source>
        <dbReference type="Proteomes" id="UP000184693"/>
    </source>
</evidence>